<dbReference type="PROSITE" id="PS51063">
    <property type="entry name" value="HTH_CRP_2"/>
    <property type="match status" value="1"/>
</dbReference>
<dbReference type="InterPro" id="IPR036390">
    <property type="entry name" value="WH_DNA-bd_sf"/>
</dbReference>
<reference evidence="2 3" key="1">
    <citation type="submission" date="2019-03" db="EMBL/GenBank/DDBJ databases">
        <title>Biocontrol and xenobiotic degradation properties of endophytic Pseudomonas fluorescens strain BRZ63.</title>
        <authorList>
            <person name="Chlebek D.A."/>
            <person name="Pinski A."/>
            <person name="Zur J.P."/>
            <person name="Michalska J."/>
            <person name="Hupert-Kocurek K.T."/>
        </authorList>
    </citation>
    <scope>NUCLEOTIDE SEQUENCE [LARGE SCALE GENOMIC DNA]</scope>
    <source>
        <strain evidence="2 3">BRZ63</strain>
    </source>
</reference>
<dbReference type="InterPro" id="IPR012318">
    <property type="entry name" value="HTH_CRP"/>
</dbReference>
<dbReference type="AlphaFoldDB" id="A0A4Y9TA81"/>
<dbReference type="GO" id="GO:0003677">
    <property type="term" value="F:DNA binding"/>
    <property type="evidence" value="ECO:0007669"/>
    <property type="project" value="InterPro"/>
</dbReference>
<protein>
    <submittedName>
        <fullName evidence="2">Helix-turn-helix domain-containing protein</fullName>
    </submittedName>
</protein>
<dbReference type="EMBL" id="SPVI01000187">
    <property type="protein sequence ID" value="TFW36490.1"/>
    <property type="molecule type" value="Genomic_DNA"/>
</dbReference>
<comment type="caution">
    <text evidence="2">The sequence shown here is derived from an EMBL/GenBank/DDBJ whole genome shotgun (WGS) entry which is preliminary data.</text>
</comment>
<dbReference type="Gene3D" id="1.10.10.10">
    <property type="entry name" value="Winged helix-like DNA-binding domain superfamily/Winged helix DNA-binding domain"/>
    <property type="match status" value="1"/>
</dbReference>
<dbReference type="Proteomes" id="UP000297322">
    <property type="component" value="Unassembled WGS sequence"/>
</dbReference>
<evidence type="ECO:0000313" key="2">
    <source>
        <dbReference type="EMBL" id="TFW36490.1"/>
    </source>
</evidence>
<proteinExistence type="predicted"/>
<gene>
    <name evidence="2" type="ORF">E4T65_29695</name>
</gene>
<dbReference type="Pfam" id="PF13545">
    <property type="entry name" value="HTH_Crp_2"/>
    <property type="match status" value="1"/>
</dbReference>
<dbReference type="RefSeq" id="WP_135197107.1">
    <property type="nucleotide sequence ID" value="NZ_SPVI01000187.1"/>
</dbReference>
<evidence type="ECO:0000313" key="3">
    <source>
        <dbReference type="Proteomes" id="UP000297322"/>
    </source>
</evidence>
<evidence type="ECO:0000259" key="1">
    <source>
        <dbReference type="PROSITE" id="PS51063"/>
    </source>
</evidence>
<dbReference type="SUPFAM" id="SSF46785">
    <property type="entry name" value="Winged helix' DNA-binding domain"/>
    <property type="match status" value="1"/>
</dbReference>
<feature type="domain" description="HTH crp-type" evidence="1">
    <location>
        <begin position="1"/>
        <end position="32"/>
    </location>
</feature>
<sequence length="48" mass="5486">MRGETLSRVLANWRRQGLISGRGNRVTILDLESLRLLGDPQTTQTRLH</sequence>
<dbReference type="InterPro" id="IPR036388">
    <property type="entry name" value="WH-like_DNA-bd_sf"/>
</dbReference>
<dbReference type="GO" id="GO:0006355">
    <property type="term" value="P:regulation of DNA-templated transcription"/>
    <property type="evidence" value="ECO:0007669"/>
    <property type="project" value="InterPro"/>
</dbReference>
<name>A0A4Y9TA81_PSEFL</name>
<accession>A0A4Y9TA81</accession>
<organism evidence="2 3">
    <name type="scientific">Pseudomonas fluorescens</name>
    <dbReference type="NCBI Taxonomy" id="294"/>
    <lineage>
        <taxon>Bacteria</taxon>
        <taxon>Pseudomonadati</taxon>
        <taxon>Pseudomonadota</taxon>
        <taxon>Gammaproteobacteria</taxon>
        <taxon>Pseudomonadales</taxon>
        <taxon>Pseudomonadaceae</taxon>
        <taxon>Pseudomonas</taxon>
    </lineage>
</organism>